<evidence type="ECO:0000313" key="3">
    <source>
        <dbReference type="Proteomes" id="UP001207742"/>
    </source>
</evidence>
<keyword evidence="1" id="KW-0732">Signal</keyword>
<proteinExistence type="predicted"/>
<evidence type="ECO:0000313" key="2">
    <source>
        <dbReference type="EMBL" id="MCW3482569.1"/>
    </source>
</evidence>
<evidence type="ECO:0008006" key="4">
    <source>
        <dbReference type="Google" id="ProtNLM"/>
    </source>
</evidence>
<dbReference type="Proteomes" id="UP001207742">
    <property type="component" value="Unassembled WGS sequence"/>
</dbReference>
<organism evidence="2 3">
    <name type="scientific">Chitinophaga nivalis</name>
    <dbReference type="NCBI Taxonomy" id="2991709"/>
    <lineage>
        <taxon>Bacteria</taxon>
        <taxon>Pseudomonadati</taxon>
        <taxon>Bacteroidota</taxon>
        <taxon>Chitinophagia</taxon>
        <taxon>Chitinophagales</taxon>
        <taxon>Chitinophagaceae</taxon>
        <taxon>Chitinophaga</taxon>
    </lineage>
</organism>
<dbReference type="Gene3D" id="2.180.10.10">
    <property type="entry name" value="RHS repeat-associated core"/>
    <property type="match status" value="1"/>
</dbReference>
<protein>
    <recommendedName>
        <fullName evidence="4">YD repeat-containing protein</fullName>
    </recommendedName>
</protein>
<accession>A0ABT3IF32</accession>
<comment type="caution">
    <text evidence="2">The sequence shown here is derived from an EMBL/GenBank/DDBJ whole genome shotgun (WGS) entry which is preliminary data.</text>
</comment>
<name>A0ABT3IF32_9BACT</name>
<gene>
    <name evidence="2" type="ORF">OL497_01570</name>
</gene>
<sequence length="273" mass="31885">MKSNYLLVLLTLILASCVKPAPPTFPPPHKGLKLLSWAGNRVYHYGRDSVKITYNSAGYPVRILRAESGTGYPHYKLRYDRHNRLTDMIEFFYDREQTEDPFHAWHKFVHDNKNRIIQDSIYVYGSFGPHGELIPRPNATYIDDFYMYAYDSLNRIIKITRKVTGPYHDTVVTTYHYDSRGNAYQINVREQGKHSLQNPGSNTYPVYDDKFNPHRLHPVWQFISKDYSTNNPFIAASYNIYGLPTSMPVPNADFFYYFGIVGFETIENIKYGY</sequence>
<keyword evidence="3" id="KW-1185">Reference proteome</keyword>
<dbReference type="RefSeq" id="WP_264727097.1">
    <property type="nucleotide sequence ID" value="NZ_JAPDNR010000001.1"/>
</dbReference>
<evidence type="ECO:0000256" key="1">
    <source>
        <dbReference type="SAM" id="SignalP"/>
    </source>
</evidence>
<feature type="chain" id="PRO_5047490747" description="YD repeat-containing protein" evidence="1">
    <location>
        <begin position="22"/>
        <end position="273"/>
    </location>
</feature>
<dbReference type="EMBL" id="JAPDNS010000001">
    <property type="protein sequence ID" value="MCW3482569.1"/>
    <property type="molecule type" value="Genomic_DNA"/>
</dbReference>
<dbReference type="PROSITE" id="PS51257">
    <property type="entry name" value="PROKAR_LIPOPROTEIN"/>
    <property type="match status" value="1"/>
</dbReference>
<feature type="signal peptide" evidence="1">
    <location>
        <begin position="1"/>
        <end position="21"/>
    </location>
</feature>
<reference evidence="2 3" key="1">
    <citation type="submission" date="2022-10" db="EMBL/GenBank/DDBJ databases">
        <title>Chitinophaga nivalis PC15 sp. nov., isolated from Pyeongchang county, South Korea.</title>
        <authorList>
            <person name="Trinh H.N."/>
        </authorList>
    </citation>
    <scope>NUCLEOTIDE SEQUENCE [LARGE SCALE GENOMIC DNA]</scope>
    <source>
        <strain evidence="2 3">PC14</strain>
    </source>
</reference>